<dbReference type="FunFam" id="3.30.470.20:FF:000008">
    <property type="entry name" value="D-alanine--D-alanine ligase"/>
    <property type="match status" value="1"/>
</dbReference>
<dbReference type="InterPro" id="IPR011095">
    <property type="entry name" value="Dala_Dala_lig_C"/>
</dbReference>
<evidence type="ECO:0000256" key="8">
    <source>
        <dbReference type="ARBA" id="ARBA00022960"/>
    </source>
</evidence>
<feature type="binding site" evidence="15">
    <location>
        <position position="315"/>
    </location>
    <ligand>
        <name>Mg(2+)</name>
        <dbReference type="ChEBI" id="CHEBI:18420"/>
        <label>1</label>
    </ligand>
</feature>
<dbReference type="GO" id="GO:0008360">
    <property type="term" value="P:regulation of cell shape"/>
    <property type="evidence" value="ECO:0007669"/>
    <property type="project" value="UniProtKB-KW"/>
</dbReference>
<name>A0A923LWV7_9FIRM</name>
<evidence type="ECO:0000256" key="3">
    <source>
        <dbReference type="ARBA" id="ARBA00022598"/>
    </source>
</evidence>
<evidence type="ECO:0000256" key="2">
    <source>
        <dbReference type="ARBA" id="ARBA00010871"/>
    </source>
</evidence>
<dbReference type="PROSITE" id="PS00844">
    <property type="entry name" value="DALA_DALA_LIGASE_2"/>
    <property type="match status" value="1"/>
</dbReference>
<feature type="binding site" evidence="14">
    <location>
        <begin position="221"/>
        <end position="228"/>
    </location>
    <ligand>
        <name>ATP</name>
        <dbReference type="ChEBI" id="CHEBI:30616"/>
    </ligand>
</feature>
<evidence type="ECO:0000256" key="10">
    <source>
        <dbReference type="ARBA" id="ARBA00023211"/>
    </source>
</evidence>
<dbReference type="GO" id="GO:0008716">
    <property type="term" value="F:D-alanine-D-alanine ligase activity"/>
    <property type="evidence" value="ECO:0007669"/>
    <property type="project" value="UniProtKB-UniRule"/>
</dbReference>
<evidence type="ECO:0000256" key="14">
    <source>
        <dbReference type="PIRSR" id="PIRSR039102-2"/>
    </source>
</evidence>
<reference evidence="18" key="1">
    <citation type="submission" date="2020-08" db="EMBL/GenBank/DDBJ databases">
        <title>Genome public.</title>
        <authorList>
            <person name="Liu C."/>
            <person name="Sun Q."/>
        </authorList>
    </citation>
    <scope>NUCLEOTIDE SEQUENCE</scope>
    <source>
        <strain evidence="18">NSJ-28</strain>
    </source>
</reference>
<dbReference type="NCBIfam" id="NF002528">
    <property type="entry name" value="PRK01966.1-4"/>
    <property type="match status" value="1"/>
</dbReference>
<dbReference type="Pfam" id="PF01820">
    <property type="entry name" value="Dala_Dala_lig_N"/>
    <property type="match status" value="1"/>
</dbReference>
<evidence type="ECO:0000313" key="18">
    <source>
        <dbReference type="EMBL" id="MBC5725777.1"/>
    </source>
</evidence>
<proteinExistence type="inferred from homology"/>
<feature type="active site" evidence="13">
    <location>
        <position position="13"/>
    </location>
</feature>
<evidence type="ECO:0000256" key="1">
    <source>
        <dbReference type="ARBA" id="ARBA00001936"/>
    </source>
</evidence>
<dbReference type="SUPFAM" id="SSF52440">
    <property type="entry name" value="PreATP-grasp domain"/>
    <property type="match status" value="1"/>
</dbReference>
<dbReference type="SUPFAM" id="SSF56059">
    <property type="entry name" value="Glutathione synthetase ATP-binding domain-like"/>
    <property type="match status" value="1"/>
</dbReference>
<evidence type="ECO:0000313" key="19">
    <source>
        <dbReference type="Proteomes" id="UP000606499"/>
    </source>
</evidence>
<keyword evidence="9 12" id="KW-0573">Peptidoglycan synthesis</keyword>
<dbReference type="Gene3D" id="3.30.1490.20">
    <property type="entry name" value="ATP-grasp fold, A domain"/>
    <property type="match status" value="1"/>
</dbReference>
<dbReference type="PROSITE" id="PS00843">
    <property type="entry name" value="DALA_DALA_LIGASE_1"/>
    <property type="match status" value="1"/>
</dbReference>
<dbReference type="InterPro" id="IPR016185">
    <property type="entry name" value="PreATP-grasp_dom_sf"/>
</dbReference>
<dbReference type="InterPro" id="IPR000291">
    <property type="entry name" value="D-Ala_lig_Van_CS"/>
</dbReference>
<feature type="binding site" evidence="14">
    <location>
        <begin position="183"/>
        <end position="185"/>
    </location>
    <ligand>
        <name>ATP</name>
        <dbReference type="ChEBI" id="CHEBI:30616"/>
    </ligand>
</feature>
<dbReference type="Pfam" id="PF07478">
    <property type="entry name" value="Dala_Dala_lig_C"/>
    <property type="match status" value="1"/>
</dbReference>
<dbReference type="NCBIfam" id="TIGR01205">
    <property type="entry name" value="D_ala_D_alaTIGR"/>
    <property type="match status" value="1"/>
</dbReference>
<feature type="binding site" evidence="15">
    <location>
        <position position="301"/>
    </location>
    <ligand>
        <name>Mg(2+)</name>
        <dbReference type="ChEBI" id="CHEBI:18420"/>
        <label>1</label>
    </ligand>
</feature>
<dbReference type="InterPro" id="IPR011127">
    <property type="entry name" value="Dala_Dala_lig_N"/>
</dbReference>
<evidence type="ECO:0000256" key="15">
    <source>
        <dbReference type="PIRSR" id="PIRSR039102-3"/>
    </source>
</evidence>
<dbReference type="RefSeq" id="WP_054327018.1">
    <property type="nucleotide sequence ID" value="NZ_JACOPL010000008.1"/>
</dbReference>
<dbReference type="Gene3D" id="3.40.50.20">
    <property type="match status" value="1"/>
</dbReference>
<comment type="subcellular location">
    <subcellularLocation>
        <location evidence="12">Cytoplasm</location>
    </subcellularLocation>
</comment>
<dbReference type="GO" id="GO:0071555">
    <property type="term" value="P:cell wall organization"/>
    <property type="evidence" value="ECO:0007669"/>
    <property type="project" value="UniProtKB-KW"/>
</dbReference>
<feature type="binding site" evidence="14">
    <location>
        <begin position="191"/>
        <end position="192"/>
    </location>
    <ligand>
        <name>ATP</name>
        <dbReference type="ChEBI" id="CHEBI:30616"/>
    </ligand>
</feature>
<feature type="binding site" evidence="14">
    <location>
        <begin position="314"/>
        <end position="315"/>
    </location>
    <ligand>
        <name>ATP</name>
        <dbReference type="ChEBI" id="CHEBI:30616"/>
    </ligand>
</feature>
<dbReference type="InterPro" id="IPR013815">
    <property type="entry name" value="ATP_grasp_subdomain_1"/>
</dbReference>
<organism evidence="18 19">
    <name type="scientific">Agathobaculum faecis</name>
    <dbReference type="NCBI Taxonomy" id="2763013"/>
    <lineage>
        <taxon>Bacteria</taxon>
        <taxon>Bacillati</taxon>
        <taxon>Bacillota</taxon>
        <taxon>Clostridia</taxon>
        <taxon>Eubacteriales</taxon>
        <taxon>Butyricicoccaceae</taxon>
        <taxon>Agathobaculum</taxon>
    </lineage>
</organism>
<keyword evidence="6 16" id="KW-0067">ATP-binding</keyword>
<evidence type="ECO:0000259" key="17">
    <source>
        <dbReference type="PROSITE" id="PS50975"/>
    </source>
</evidence>
<feature type="active site" evidence="13">
    <location>
        <position position="326"/>
    </location>
</feature>
<accession>A0A923LWV7</accession>
<dbReference type="EMBL" id="JACOPL010000008">
    <property type="protein sequence ID" value="MBC5725777.1"/>
    <property type="molecule type" value="Genomic_DNA"/>
</dbReference>
<evidence type="ECO:0000256" key="16">
    <source>
        <dbReference type="PROSITE-ProRule" id="PRU00409"/>
    </source>
</evidence>
<keyword evidence="7 15" id="KW-0460">Magnesium</keyword>
<dbReference type="EC" id="6.3.2.4" evidence="12"/>
<dbReference type="GO" id="GO:0005524">
    <property type="term" value="F:ATP binding"/>
    <property type="evidence" value="ECO:0007669"/>
    <property type="project" value="UniProtKB-UniRule"/>
</dbReference>
<keyword evidence="4 15" id="KW-0479">Metal-binding</keyword>
<comment type="catalytic activity">
    <reaction evidence="12">
        <text>2 D-alanine + ATP = D-alanyl-D-alanine + ADP + phosphate + H(+)</text>
        <dbReference type="Rhea" id="RHEA:11224"/>
        <dbReference type="ChEBI" id="CHEBI:15378"/>
        <dbReference type="ChEBI" id="CHEBI:30616"/>
        <dbReference type="ChEBI" id="CHEBI:43474"/>
        <dbReference type="ChEBI" id="CHEBI:57416"/>
        <dbReference type="ChEBI" id="CHEBI:57822"/>
        <dbReference type="ChEBI" id="CHEBI:456216"/>
        <dbReference type="EC" id="6.3.2.4"/>
    </reaction>
</comment>
<dbReference type="GO" id="GO:0009252">
    <property type="term" value="P:peptidoglycan biosynthetic process"/>
    <property type="evidence" value="ECO:0007669"/>
    <property type="project" value="UniProtKB-UniRule"/>
</dbReference>
<evidence type="ECO:0000256" key="9">
    <source>
        <dbReference type="ARBA" id="ARBA00022984"/>
    </source>
</evidence>
<keyword evidence="10 15" id="KW-0464">Manganese</keyword>
<feature type="domain" description="ATP-grasp" evidence="17">
    <location>
        <begin position="141"/>
        <end position="348"/>
    </location>
</feature>
<sequence length="356" mass="38984">MKLAVLFGGISSEHEISCLSAASILRNLDRTKYEIYAVGITRDGAWRYCPTCDVERIENGSWERMADLVPALLPPDRGVHGLVLLREGAAETVRLDCVFPVLHGAGGEDGTVQGLLELAGIPYVGCGVAASANSMDKSITKVLVETAGVRQAKYYLALRHDFERGAEGVVRAAAEQLGSFPVFVKPCSQGSSVGVAKANNMLELAAGLTEAFALDDKVLVEEFIDGHEVECAVLGNREPVASTVGEIAPTQEFYTFDAKYKDESSKLYIPAHITERQIETVRRNALRVYRALGCRGLARVDFFVTHADGEVVFNELNSIPGFTSISMYPKLFDYEGVRYPELLDRLISFAWEERHG</sequence>
<evidence type="ECO:0000256" key="11">
    <source>
        <dbReference type="ARBA" id="ARBA00023316"/>
    </source>
</evidence>
<comment type="pathway">
    <text evidence="12">Cell wall biogenesis; peptidoglycan biosynthesis.</text>
</comment>
<keyword evidence="8 12" id="KW-0133">Cell shape</keyword>
<evidence type="ECO:0000256" key="7">
    <source>
        <dbReference type="ARBA" id="ARBA00022842"/>
    </source>
</evidence>
<dbReference type="PIRSF" id="PIRSF039102">
    <property type="entry name" value="Ddl/VanB"/>
    <property type="match status" value="1"/>
</dbReference>
<evidence type="ECO:0000256" key="6">
    <source>
        <dbReference type="ARBA" id="ARBA00022840"/>
    </source>
</evidence>
<evidence type="ECO:0000256" key="12">
    <source>
        <dbReference type="HAMAP-Rule" id="MF_00047"/>
    </source>
</evidence>
<dbReference type="AlphaFoldDB" id="A0A923LWV7"/>
<feature type="binding site" evidence="15">
    <location>
        <position position="315"/>
    </location>
    <ligand>
        <name>Mg(2+)</name>
        <dbReference type="ChEBI" id="CHEBI:18420"/>
        <label>2</label>
    </ligand>
</feature>
<dbReference type="PROSITE" id="PS50975">
    <property type="entry name" value="ATP_GRASP"/>
    <property type="match status" value="1"/>
</dbReference>
<comment type="similarity">
    <text evidence="2 12">Belongs to the D-alanine--D-alanine ligase family.</text>
</comment>
<comment type="function">
    <text evidence="12">Cell wall formation.</text>
</comment>
<dbReference type="Proteomes" id="UP000606499">
    <property type="component" value="Unassembled WGS sequence"/>
</dbReference>
<keyword evidence="3 12" id="KW-0436">Ligase</keyword>
<dbReference type="NCBIfam" id="NF002378">
    <property type="entry name" value="PRK01372.1"/>
    <property type="match status" value="1"/>
</dbReference>
<keyword evidence="12" id="KW-0963">Cytoplasm</keyword>
<keyword evidence="19" id="KW-1185">Reference proteome</keyword>
<feature type="binding site" evidence="14">
    <location>
        <position position="137"/>
    </location>
    <ligand>
        <name>ATP</name>
        <dbReference type="ChEBI" id="CHEBI:30616"/>
    </ligand>
</feature>
<keyword evidence="5 14" id="KW-0547">Nucleotide-binding</keyword>
<dbReference type="Gene3D" id="3.30.470.20">
    <property type="entry name" value="ATP-grasp fold, B domain"/>
    <property type="match status" value="1"/>
</dbReference>
<gene>
    <name evidence="12" type="primary">ddl</name>
    <name evidence="18" type="ORF">H8S45_09960</name>
</gene>
<dbReference type="InterPro" id="IPR005905">
    <property type="entry name" value="D_ala_D_ala"/>
</dbReference>
<evidence type="ECO:0000256" key="13">
    <source>
        <dbReference type="PIRSR" id="PIRSR039102-1"/>
    </source>
</evidence>
<dbReference type="PANTHER" id="PTHR23132:SF25">
    <property type="entry name" value="D-ALANINE--D-ALANINE LIGASE A"/>
    <property type="match status" value="1"/>
</dbReference>
<feature type="binding site" evidence="15">
    <location>
        <position position="317"/>
    </location>
    <ligand>
        <name>Mg(2+)</name>
        <dbReference type="ChEBI" id="CHEBI:18420"/>
        <label>2</label>
    </ligand>
</feature>
<comment type="cofactor">
    <cofactor evidence="1">
        <name>Mn(2+)</name>
        <dbReference type="ChEBI" id="CHEBI:29035"/>
    </cofactor>
</comment>
<keyword evidence="11 12" id="KW-0961">Cell wall biogenesis/degradation</keyword>
<dbReference type="GO" id="GO:0046872">
    <property type="term" value="F:metal ion binding"/>
    <property type="evidence" value="ECO:0007669"/>
    <property type="project" value="UniProtKB-KW"/>
</dbReference>
<dbReference type="PANTHER" id="PTHR23132">
    <property type="entry name" value="D-ALANINE--D-ALANINE LIGASE"/>
    <property type="match status" value="1"/>
</dbReference>
<dbReference type="InterPro" id="IPR011761">
    <property type="entry name" value="ATP-grasp"/>
</dbReference>
<comment type="cofactor">
    <cofactor evidence="15">
        <name>Mg(2+)</name>
        <dbReference type="ChEBI" id="CHEBI:18420"/>
    </cofactor>
    <cofactor evidence="15">
        <name>Mn(2+)</name>
        <dbReference type="ChEBI" id="CHEBI:29035"/>
    </cofactor>
    <text evidence="15">Binds 2 magnesium or manganese ions per subunit.</text>
</comment>
<comment type="caution">
    <text evidence="18">The sequence shown here is derived from an EMBL/GenBank/DDBJ whole genome shotgun (WGS) entry which is preliminary data.</text>
</comment>
<evidence type="ECO:0000256" key="4">
    <source>
        <dbReference type="ARBA" id="ARBA00022723"/>
    </source>
</evidence>
<evidence type="ECO:0000256" key="5">
    <source>
        <dbReference type="ARBA" id="ARBA00022741"/>
    </source>
</evidence>
<dbReference type="GO" id="GO:0005829">
    <property type="term" value="C:cytosol"/>
    <property type="evidence" value="ECO:0007669"/>
    <property type="project" value="TreeGrafter"/>
</dbReference>
<dbReference type="HAMAP" id="MF_00047">
    <property type="entry name" value="Dala_Dala_lig"/>
    <property type="match status" value="1"/>
</dbReference>
<protein>
    <recommendedName>
        <fullName evidence="12">D-alanine--D-alanine ligase</fullName>
        <ecNumber evidence="12">6.3.2.4</ecNumber>
    </recommendedName>
    <alternativeName>
        <fullName evidence="12">D-Ala-D-Ala ligase</fullName>
    </alternativeName>
    <alternativeName>
        <fullName evidence="12">D-alanylalanine synthetase</fullName>
    </alternativeName>
</protein>
<feature type="active site" evidence="13">
    <location>
        <position position="191"/>
    </location>
</feature>